<dbReference type="RefSeq" id="WP_060743620.1">
    <property type="nucleotide sequence ID" value="NZ_CP023655.1"/>
</dbReference>
<feature type="domain" description="Glutamine amidotransferase type-2" evidence="12">
    <location>
        <begin position="2"/>
        <end position="211"/>
    </location>
</feature>
<dbReference type="GO" id="GO:0006529">
    <property type="term" value="P:asparagine biosynthetic process"/>
    <property type="evidence" value="ECO:0007669"/>
    <property type="project" value="UniProtKB-KW"/>
</dbReference>
<dbReference type="CDD" id="cd01991">
    <property type="entry name" value="Asn_synthase_B_C"/>
    <property type="match status" value="1"/>
</dbReference>
<accession>A0A6L5A3X7</accession>
<reference evidence="13" key="2">
    <citation type="submission" date="2019-12" db="EMBL/GenBank/DDBJ databases">
        <title>SpeciesPrimer: A bioinformatics pipeline dedicated to the design of qPCR primers for the quantification of bacterial species.</title>
        <authorList>
            <person name="Dreier M."/>
            <person name="Berthoud H."/>
            <person name="Shani N."/>
            <person name="Wechsler D."/>
            <person name="Junier P."/>
        </authorList>
    </citation>
    <scope>NUCLEOTIDE SEQUENCE</scope>
    <source>
        <strain evidence="13">FAM13073</strain>
    </source>
</reference>
<dbReference type="InterPro" id="IPR029055">
    <property type="entry name" value="Ntn_hydrolases_N"/>
</dbReference>
<dbReference type="InterPro" id="IPR051786">
    <property type="entry name" value="ASN_synthetase/amidase"/>
</dbReference>
<evidence type="ECO:0000313" key="14">
    <source>
        <dbReference type="EMBL" id="MBF7126387.1"/>
    </source>
</evidence>
<dbReference type="Gene3D" id="3.60.20.10">
    <property type="entry name" value="Glutamine Phosphoribosylpyrophosphate, subunit 1, domain 1"/>
    <property type="match status" value="1"/>
</dbReference>
<dbReference type="InterPro" id="IPR017932">
    <property type="entry name" value="GATase_2_dom"/>
</dbReference>
<keyword evidence="14" id="KW-0436">Ligase</keyword>
<dbReference type="PANTHER" id="PTHR43284">
    <property type="entry name" value="ASPARAGINE SYNTHETASE (GLUTAMINE-HYDROLYZING)"/>
    <property type="match status" value="1"/>
</dbReference>
<evidence type="ECO:0000256" key="5">
    <source>
        <dbReference type="ARBA" id="ARBA00022840"/>
    </source>
</evidence>
<dbReference type="Pfam" id="PF13537">
    <property type="entry name" value="GATase_7"/>
    <property type="match status" value="1"/>
</dbReference>
<dbReference type="GO" id="GO:0005829">
    <property type="term" value="C:cytosol"/>
    <property type="evidence" value="ECO:0007669"/>
    <property type="project" value="TreeGrafter"/>
</dbReference>
<dbReference type="Proteomes" id="UP000743107">
    <property type="component" value="Unassembled WGS sequence"/>
</dbReference>
<reference evidence="14" key="4">
    <citation type="submission" date="2020-11" db="EMBL/GenBank/DDBJ databases">
        <title>Antibiotic susceptibility profiles of Pediococcus pentosaceus from various origins and their implications for the safety assessment of strains with food-technology applications.</title>
        <authorList>
            <person name="Shani N."/>
            <person name="Oberhaensli S."/>
            <person name="Arias E."/>
        </authorList>
    </citation>
    <scope>NUCLEOTIDE SEQUENCE</scope>
    <source>
        <strain evidence="14">FAM 19164</strain>
    </source>
</reference>
<feature type="binding site" evidence="10">
    <location>
        <begin position="358"/>
        <end position="359"/>
    </location>
    <ligand>
        <name>ATP</name>
        <dbReference type="ChEBI" id="CHEBI:30616"/>
    </ligand>
</feature>
<evidence type="ECO:0000256" key="8">
    <source>
        <dbReference type="ARBA" id="ARBA00048741"/>
    </source>
</evidence>
<evidence type="ECO:0000259" key="12">
    <source>
        <dbReference type="PROSITE" id="PS51278"/>
    </source>
</evidence>
<feature type="active site" description="For GATase activity" evidence="9">
    <location>
        <position position="2"/>
    </location>
</feature>
<dbReference type="PANTHER" id="PTHR43284:SF1">
    <property type="entry name" value="ASPARAGINE SYNTHETASE"/>
    <property type="match status" value="1"/>
</dbReference>
<dbReference type="InterPro" id="IPR006426">
    <property type="entry name" value="Asn_synth_AEB"/>
</dbReference>
<evidence type="ECO:0000256" key="11">
    <source>
        <dbReference type="PIRSR" id="PIRSR001589-3"/>
    </source>
</evidence>
<dbReference type="AlphaFoldDB" id="A0A6L5A3X7"/>
<organism evidence="14 16">
    <name type="scientific">Pediococcus pentosaceus</name>
    <dbReference type="NCBI Taxonomy" id="1255"/>
    <lineage>
        <taxon>Bacteria</taxon>
        <taxon>Bacillati</taxon>
        <taxon>Bacillota</taxon>
        <taxon>Bacilli</taxon>
        <taxon>Lactobacillales</taxon>
        <taxon>Lactobacillaceae</taxon>
        <taxon>Pediococcus</taxon>
    </lineage>
</organism>
<evidence type="ECO:0000256" key="2">
    <source>
        <dbReference type="ARBA" id="ARBA00005752"/>
    </source>
</evidence>
<dbReference type="InterPro" id="IPR014729">
    <property type="entry name" value="Rossmann-like_a/b/a_fold"/>
</dbReference>
<dbReference type="SUPFAM" id="SSF56235">
    <property type="entry name" value="N-terminal nucleophile aminohydrolases (Ntn hydrolases)"/>
    <property type="match status" value="1"/>
</dbReference>
<dbReference type="PIRSF" id="PIRSF001589">
    <property type="entry name" value="Asn_synthetase_glu-h"/>
    <property type="match status" value="1"/>
</dbReference>
<dbReference type="Proteomes" id="UP000472573">
    <property type="component" value="Unassembled WGS sequence"/>
</dbReference>
<feature type="site" description="Important for beta-aspartyl-AMP intermediate formation" evidence="11">
    <location>
        <position position="360"/>
    </location>
</feature>
<reference evidence="13 15" key="1">
    <citation type="submission" date="2019-10" db="EMBL/GenBank/DDBJ databases">
        <authorList>
            <person name="Irmler S."/>
            <person name="Berthoud H."/>
            <person name="Roetschi A."/>
            <person name="Arias E."/>
            <person name="Shani N."/>
            <person name="Wuethrich D."/>
            <person name="Bruggmann R."/>
        </authorList>
    </citation>
    <scope>NUCLEOTIDE SEQUENCE [LARGE SCALE GENOMIC DNA]</scope>
    <source>
        <strain evidence="13 15">FAM13073</strain>
    </source>
</reference>
<keyword evidence="5 10" id="KW-0067">ATP-binding</keyword>
<dbReference type="InterPro" id="IPR001962">
    <property type="entry name" value="Asn_synthase"/>
</dbReference>
<evidence type="ECO:0000313" key="15">
    <source>
        <dbReference type="Proteomes" id="UP000472573"/>
    </source>
</evidence>
<evidence type="ECO:0000313" key="16">
    <source>
        <dbReference type="Proteomes" id="UP000743107"/>
    </source>
</evidence>
<dbReference type="Gene3D" id="3.40.50.620">
    <property type="entry name" value="HUPs"/>
    <property type="match status" value="1"/>
</dbReference>
<dbReference type="PROSITE" id="PS51278">
    <property type="entry name" value="GATASE_TYPE_2"/>
    <property type="match status" value="1"/>
</dbReference>
<protein>
    <recommendedName>
        <fullName evidence="3">asparagine synthase (glutamine-hydrolyzing)</fullName>
        <ecNumber evidence="3">6.3.5.4</ecNumber>
    </recommendedName>
</protein>
<evidence type="ECO:0000256" key="4">
    <source>
        <dbReference type="ARBA" id="ARBA00022741"/>
    </source>
</evidence>
<keyword evidence="6 9" id="KW-0061">Asparagine biosynthesis</keyword>
<comment type="catalytic activity">
    <reaction evidence="8">
        <text>L-aspartate + L-glutamine + ATP + H2O = L-asparagine + L-glutamate + AMP + diphosphate + H(+)</text>
        <dbReference type="Rhea" id="RHEA:12228"/>
        <dbReference type="ChEBI" id="CHEBI:15377"/>
        <dbReference type="ChEBI" id="CHEBI:15378"/>
        <dbReference type="ChEBI" id="CHEBI:29985"/>
        <dbReference type="ChEBI" id="CHEBI:29991"/>
        <dbReference type="ChEBI" id="CHEBI:30616"/>
        <dbReference type="ChEBI" id="CHEBI:33019"/>
        <dbReference type="ChEBI" id="CHEBI:58048"/>
        <dbReference type="ChEBI" id="CHEBI:58359"/>
        <dbReference type="ChEBI" id="CHEBI:456215"/>
        <dbReference type="EC" id="6.3.5.4"/>
    </reaction>
</comment>
<dbReference type="EMBL" id="JADOFV010000001">
    <property type="protein sequence ID" value="MBF7126387.1"/>
    <property type="molecule type" value="Genomic_DNA"/>
</dbReference>
<gene>
    <name evidence="14" type="primary">asnB</name>
    <name evidence="13" type="ORF">GBO79_02160</name>
    <name evidence="14" type="ORF">ITQ97_00855</name>
</gene>
<dbReference type="EMBL" id="WENB01000001">
    <property type="protein sequence ID" value="KAF0415146.1"/>
    <property type="molecule type" value="Genomic_DNA"/>
</dbReference>
<dbReference type="CDD" id="cd00712">
    <property type="entry name" value="AsnB"/>
    <property type="match status" value="1"/>
</dbReference>
<keyword evidence="4 10" id="KW-0547">Nucleotide-binding</keyword>
<evidence type="ECO:0000256" key="9">
    <source>
        <dbReference type="PIRSR" id="PIRSR001589-1"/>
    </source>
</evidence>
<dbReference type="EC" id="6.3.5.4" evidence="3"/>
<keyword evidence="15" id="KW-1185">Reference proteome</keyword>
<comment type="caution">
    <text evidence="14">The sequence shown here is derived from an EMBL/GenBank/DDBJ whole genome shotgun (WGS) entry which is preliminary data.</text>
</comment>
<dbReference type="GO" id="GO:0004066">
    <property type="term" value="F:asparagine synthase (glutamine-hydrolyzing) activity"/>
    <property type="evidence" value="ECO:0007669"/>
    <property type="project" value="UniProtKB-EC"/>
</dbReference>
<dbReference type="NCBIfam" id="TIGR01536">
    <property type="entry name" value="asn_synth_AEB"/>
    <property type="match status" value="1"/>
</dbReference>
<name>A0A6L5A3X7_PEDPE</name>
<evidence type="ECO:0000256" key="1">
    <source>
        <dbReference type="ARBA" id="ARBA00005187"/>
    </source>
</evidence>
<dbReference type="InterPro" id="IPR033738">
    <property type="entry name" value="AsnB_N"/>
</dbReference>
<comment type="similarity">
    <text evidence="2">Belongs to the asparagine synthetase family.</text>
</comment>
<dbReference type="SUPFAM" id="SSF52402">
    <property type="entry name" value="Adenine nucleotide alpha hydrolases-like"/>
    <property type="match status" value="1"/>
</dbReference>
<evidence type="ECO:0000256" key="3">
    <source>
        <dbReference type="ARBA" id="ARBA00012737"/>
    </source>
</evidence>
<keyword evidence="9" id="KW-0028">Amino-acid biosynthesis</keyword>
<dbReference type="Pfam" id="PF00733">
    <property type="entry name" value="Asn_synthase"/>
    <property type="match status" value="1"/>
</dbReference>
<evidence type="ECO:0000313" key="13">
    <source>
        <dbReference type="EMBL" id="KAF0415146.1"/>
    </source>
</evidence>
<sequence>MCGFTGYISQGNVNNTDVIKSMADRIKHRGPDDESYFQNEDAAMGFRRLSIIDLAHGRQPMMNSTNTKVLTFNGEIYNYKKIREELQQLGYEFKTEVDSEVLIHGYDAWGPDLLQKLRGMFAFVIYDVEKKEVFGARDHFGIKPLYYYDDNKTFMWGSEIKAFMDHPDFVKELNEELLPVHLSFEFIPSKETMFKNVFKVLPGTYFLHKNGKTETHRYFKFNYNHIDNTQTIEEDAKKIRNVVSESVNAHMIADVEVGSFLSSGIDSSYVLAETAKLQPVQSFSLGFKNSKYSELSYSTDFAKTIQQKNTPLFMDGDDYFDILPTIMYYMDEPLSNPSAMQLFYLSKGTREKVKVALSGEGADEFFGGYNTYLEALPFEHYQKLVPKFIRRALAKMVTPLPRFHGRRFLIRGTQPLSERYYRVNYVFNQQERNQILRKPELNIDAGTYTQYLFDEVKDQDEMTQMQYFDINTWLPFDILHKADRMGMANSLEIRTPLVDREVAKFAATMPIKTRINKHETKVALRRAAEKELPKKVANKEKLGFPSPIAGWIKEDKYRKRIEEAFNSDVANKFFNTEALMQILKEHVAGKSSMQKIFTIYTFILWYQVFFPEQTSAQRRLN</sequence>
<evidence type="ECO:0000256" key="6">
    <source>
        <dbReference type="ARBA" id="ARBA00022888"/>
    </source>
</evidence>
<evidence type="ECO:0000256" key="7">
    <source>
        <dbReference type="ARBA" id="ARBA00022962"/>
    </source>
</evidence>
<feature type="binding site" evidence="10">
    <location>
        <position position="98"/>
    </location>
    <ligand>
        <name>L-glutamine</name>
        <dbReference type="ChEBI" id="CHEBI:58359"/>
    </ligand>
</feature>
<reference evidence="15" key="3">
    <citation type="submission" date="2020-03" db="EMBL/GenBank/DDBJ databases">
        <title>SpeciesPrimer: A bioinformatics pipeline dedicated to the design of qPCR primers for the quantification of bacterial species.</title>
        <authorList>
            <person name="Dreier M."/>
            <person name="Berthoud H."/>
            <person name="Shani N."/>
            <person name="Wechsler D."/>
            <person name="Junier P."/>
        </authorList>
    </citation>
    <scope>NUCLEOTIDE SEQUENCE [LARGE SCALE GENOMIC DNA]</scope>
    <source>
        <strain evidence="15">FAM13073</strain>
    </source>
</reference>
<keyword evidence="7 9" id="KW-0315">Glutamine amidotransferase</keyword>
<comment type="pathway">
    <text evidence="1">Amino-acid biosynthesis; L-asparagine biosynthesis; L-asparagine from L-aspartate (L-Gln route): step 1/1.</text>
</comment>
<proteinExistence type="inferred from homology"/>
<dbReference type="GO" id="GO:0005524">
    <property type="term" value="F:ATP binding"/>
    <property type="evidence" value="ECO:0007669"/>
    <property type="project" value="UniProtKB-KW"/>
</dbReference>
<evidence type="ECO:0000256" key="10">
    <source>
        <dbReference type="PIRSR" id="PIRSR001589-2"/>
    </source>
</evidence>